<accession>A0ABR4CMJ1</accession>
<proteinExistence type="predicted"/>
<gene>
    <name evidence="1" type="ORF">VTL71DRAFT_12410</name>
</gene>
<dbReference type="PANTHER" id="PTHR37540">
    <property type="entry name" value="TRANSCRIPTION FACTOR (ACR-2), PUTATIVE-RELATED-RELATED"/>
    <property type="match status" value="1"/>
</dbReference>
<keyword evidence="2" id="KW-1185">Reference proteome</keyword>
<name>A0ABR4CMJ1_9HELO</name>
<organism evidence="1 2">
    <name type="scientific">Oculimacula yallundae</name>
    <dbReference type="NCBI Taxonomy" id="86028"/>
    <lineage>
        <taxon>Eukaryota</taxon>
        <taxon>Fungi</taxon>
        <taxon>Dikarya</taxon>
        <taxon>Ascomycota</taxon>
        <taxon>Pezizomycotina</taxon>
        <taxon>Leotiomycetes</taxon>
        <taxon>Helotiales</taxon>
        <taxon>Ploettnerulaceae</taxon>
        <taxon>Oculimacula</taxon>
    </lineage>
</organism>
<dbReference type="PANTHER" id="PTHR37540:SF5">
    <property type="entry name" value="TRANSCRIPTION FACTOR DOMAIN-CONTAINING PROTEIN"/>
    <property type="match status" value="1"/>
</dbReference>
<reference evidence="1 2" key="1">
    <citation type="journal article" date="2024" name="Commun. Biol.">
        <title>Comparative genomic analysis of thermophilic fungi reveals convergent evolutionary adaptations and gene losses.</title>
        <authorList>
            <person name="Steindorff A.S."/>
            <person name="Aguilar-Pontes M.V."/>
            <person name="Robinson A.J."/>
            <person name="Andreopoulos B."/>
            <person name="LaButti K."/>
            <person name="Kuo A."/>
            <person name="Mondo S."/>
            <person name="Riley R."/>
            <person name="Otillar R."/>
            <person name="Haridas S."/>
            <person name="Lipzen A."/>
            <person name="Grimwood J."/>
            <person name="Schmutz J."/>
            <person name="Clum A."/>
            <person name="Reid I.D."/>
            <person name="Moisan M.C."/>
            <person name="Butler G."/>
            <person name="Nguyen T.T.M."/>
            <person name="Dewar K."/>
            <person name="Conant G."/>
            <person name="Drula E."/>
            <person name="Henrissat B."/>
            <person name="Hansel C."/>
            <person name="Singer S."/>
            <person name="Hutchinson M.I."/>
            <person name="de Vries R.P."/>
            <person name="Natvig D.O."/>
            <person name="Powell A.J."/>
            <person name="Tsang A."/>
            <person name="Grigoriev I.V."/>
        </authorList>
    </citation>
    <scope>NUCLEOTIDE SEQUENCE [LARGE SCALE GENOMIC DNA]</scope>
    <source>
        <strain evidence="1 2">CBS 494.80</strain>
    </source>
</reference>
<evidence type="ECO:0000313" key="2">
    <source>
        <dbReference type="Proteomes" id="UP001595075"/>
    </source>
</evidence>
<protein>
    <submittedName>
        <fullName evidence="1">Uncharacterized protein</fullName>
    </submittedName>
</protein>
<dbReference type="Proteomes" id="UP001595075">
    <property type="component" value="Unassembled WGS sequence"/>
</dbReference>
<dbReference type="Pfam" id="PF11951">
    <property type="entry name" value="Fungal_trans_2"/>
    <property type="match status" value="1"/>
</dbReference>
<dbReference type="EMBL" id="JAZHXI010000005">
    <property type="protein sequence ID" value="KAL2071175.1"/>
    <property type="molecule type" value="Genomic_DNA"/>
</dbReference>
<sequence>MLIKQSRHQEQSEKPKKDILLDKPSFEFVTLTSQPSASTRSASSKKVRTQAMRDYLRKQNRQAISGIIEVVESSNPEEPAQYKGKFKLSSWTHKSKEKAAIARREVLLSKAVILPSMDVGEYENSMPSRKYQESWRTSKTFVPGFAFGSESLDPFDTLSINLGPQSHRLLVHYNTAYTMNSLAINAEGDFFSHIKTDPALFHSILYLVALHLDLKYGLADSPAGLYHGSEAFRLINERLREPSGVFSDVTIAAVAMLNLNGRYELSEMHKQGLEKMIQMRGGVHVLHGVFQRIVTWSDFCYANVWSCSPSFPRLLPRSTINKLPAKNSTLLKPSHLFGTSSPIVPIFHALRDLSQSVSPPKIPSLNKMEASNVIYNLEYDLLLLNKQLPTSPESFKCIFSFEVIPLKTAAHIYLWLAIRELPPTSELLYRLLQRLHGSLIGTLQLWWNSTTEREAWLLWILFIGGIAAVGRLERLWFVSEMVRVCKALGIWDEDALRRSLETVLWQDEFCDDKFTSLWEDMLLNWSSGEDNWTAL</sequence>
<comment type="caution">
    <text evidence="1">The sequence shown here is derived from an EMBL/GenBank/DDBJ whole genome shotgun (WGS) entry which is preliminary data.</text>
</comment>
<dbReference type="InterPro" id="IPR021858">
    <property type="entry name" value="Fun_TF"/>
</dbReference>
<evidence type="ECO:0000313" key="1">
    <source>
        <dbReference type="EMBL" id="KAL2071175.1"/>
    </source>
</evidence>